<dbReference type="PANTHER" id="PTHR22602">
    <property type="entry name" value="TRANSFERASE CAF17, MITOCHONDRIAL-RELATED"/>
    <property type="match status" value="1"/>
</dbReference>
<dbReference type="NCBIfam" id="TIGR03317">
    <property type="entry name" value="ygfZ_signature"/>
    <property type="match status" value="1"/>
</dbReference>
<dbReference type="AlphaFoldDB" id="A0A3C1KIE0"/>
<feature type="domain" description="GCVT N-terminal" evidence="1">
    <location>
        <begin position="32"/>
        <end position="153"/>
    </location>
</feature>
<evidence type="ECO:0000313" key="3">
    <source>
        <dbReference type="Proteomes" id="UP000259273"/>
    </source>
</evidence>
<dbReference type="GO" id="GO:0016226">
    <property type="term" value="P:iron-sulfur cluster assembly"/>
    <property type="evidence" value="ECO:0007669"/>
    <property type="project" value="TreeGrafter"/>
</dbReference>
<evidence type="ECO:0000313" key="2">
    <source>
        <dbReference type="EMBL" id="HAN26470.1"/>
    </source>
</evidence>
<reference evidence="2 3" key="1">
    <citation type="journal article" date="2018" name="Nat. Biotechnol.">
        <title>A standardized bacterial taxonomy based on genome phylogeny substantially revises the tree of life.</title>
        <authorList>
            <person name="Parks D.H."/>
            <person name="Chuvochina M."/>
            <person name="Waite D.W."/>
            <person name="Rinke C."/>
            <person name="Skarshewski A."/>
            <person name="Chaumeil P.A."/>
            <person name="Hugenholtz P."/>
        </authorList>
    </citation>
    <scope>NUCLEOTIDE SEQUENCE [LARGE SCALE GENOMIC DNA]</scope>
    <source>
        <strain evidence="2">UBA9158</strain>
    </source>
</reference>
<dbReference type="EMBL" id="DMND01000034">
    <property type="protein sequence ID" value="HAN26470.1"/>
    <property type="molecule type" value="Genomic_DNA"/>
</dbReference>
<protein>
    <recommendedName>
        <fullName evidence="1">GCVT N-terminal domain-containing protein</fullName>
    </recommendedName>
</protein>
<dbReference type="InterPro" id="IPR045179">
    <property type="entry name" value="YgfZ/GcvT"/>
</dbReference>
<comment type="caution">
    <text evidence="2">The sequence shown here is derived from an EMBL/GenBank/DDBJ whole genome shotgun (WGS) entry which is preliminary data.</text>
</comment>
<organism evidence="2 3">
    <name type="scientific">Haliea salexigens</name>
    <dbReference type="NCBI Taxonomy" id="287487"/>
    <lineage>
        <taxon>Bacteria</taxon>
        <taxon>Pseudomonadati</taxon>
        <taxon>Pseudomonadota</taxon>
        <taxon>Gammaproteobacteria</taxon>
        <taxon>Cellvibrionales</taxon>
        <taxon>Halieaceae</taxon>
        <taxon>Haliea</taxon>
    </lineage>
</organism>
<accession>A0A3C1KIE0</accession>
<gene>
    <name evidence="2" type="ORF">DCP75_01825</name>
</gene>
<dbReference type="InterPro" id="IPR006222">
    <property type="entry name" value="GCVT_N"/>
</dbReference>
<sequence length="336" mass="36311">MAVFHRTGGAVGTVSDKQNTHSSAAGLSLTRLQSEALLEVSGPDAVNFLHNQASCDIRQLNTGRACYGSFCNPQGRVLADFIALAVTADTLLLRLQRDILARTLESLGRFAVFSKVTLRDATEDWQLLGLQGENWQAALREHVAEIPEDALDWTAAPGTLLLRPTTDPQALELWVRVAAEGALAEALMTQSTSQPDEEKWQAANLRQGIARLQATTSGEFLPQQLNYDLCGHINFRKGCYPGQEVIARMHYKGKAKRRMLLMTLPADADLQAGAPVYRAGQDQAAGAVINTALASNEERLVLVTTTATAAEDGLYTAPEASVPLQVLTLPYSVPFG</sequence>
<proteinExistence type="predicted"/>
<dbReference type="Gene3D" id="2.40.30.160">
    <property type="match status" value="1"/>
</dbReference>
<dbReference type="Gene3D" id="3.30.70.1400">
    <property type="entry name" value="Aminomethyltransferase beta-barrel domains"/>
    <property type="match status" value="1"/>
</dbReference>
<dbReference type="SUPFAM" id="SSF103025">
    <property type="entry name" value="Folate-binding domain"/>
    <property type="match status" value="1"/>
</dbReference>
<dbReference type="Proteomes" id="UP000259273">
    <property type="component" value="Unassembled WGS sequence"/>
</dbReference>
<dbReference type="Gene3D" id="3.30.70.1630">
    <property type="match status" value="1"/>
</dbReference>
<name>A0A3C1KIE0_9GAMM</name>
<dbReference type="Pfam" id="PF01571">
    <property type="entry name" value="GCV_T"/>
    <property type="match status" value="1"/>
</dbReference>
<dbReference type="InterPro" id="IPR017703">
    <property type="entry name" value="YgfZ/GCV_T_CS"/>
</dbReference>
<dbReference type="STRING" id="1121937.GCA_000423125_00339"/>
<evidence type="ECO:0000259" key="1">
    <source>
        <dbReference type="Pfam" id="PF01571"/>
    </source>
</evidence>
<dbReference type="PANTHER" id="PTHR22602:SF0">
    <property type="entry name" value="TRANSFERASE CAF17, MITOCHONDRIAL-RELATED"/>
    <property type="match status" value="1"/>
</dbReference>